<keyword evidence="1" id="KW-0812">Transmembrane</keyword>
<evidence type="ECO:0008006" key="4">
    <source>
        <dbReference type="Google" id="ProtNLM"/>
    </source>
</evidence>
<dbReference type="EMBL" id="ACIO01000281">
    <property type="protein sequence ID" value="EFC98334.1"/>
    <property type="molecule type" value="Genomic_DNA"/>
</dbReference>
<organism evidence="2 3">
    <name type="scientific">Hungatella hathewayi DSM 13479</name>
    <dbReference type="NCBI Taxonomy" id="566550"/>
    <lineage>
        <taxon>Bacteria</taxon>
        <taxon>Bacillati</taxon>
        <taxon>Bacillota</taxon>
        <taxon>Clostridia</taxon>
        <taxon>Lachnospirales</taxon>
        <taxon>Lachnospiraceae</taxon>
        <taxon>Hungatella</taxon>
    </lineage>
</organism>
<keyword evidence="1" id="KW-1133">Transmembrane helix</keyword>
<feature type="transmembrane region" description="Helical" evidence="1">
    <location>
        <begin position="94"/>
        <end position="116"/>
    </location>
</feature>
<feature type="transmembrane region" description="Helical" evidence="1">
    <location>
        <begin position="70"/>
        <end position="87"/>
    </location>
</feature>
<evidence type="ECO:0000313" key="2">
    <source>
        <dbReference type="EMBL" id="EFC98334.1"/>
    </source>
</evidence>
<evidence type="ECO:0000256" key="1">
    <source>
        <dbReference type="SAM" id="Phobius"/>
    </source>
</evidence>
<proteinExistence type="predicted"/>
<feature type="transmembrane region" description="Helical" evidence="1">
    <location>
        <begin position="173"/>
        <end position="201"/>
    </location>
</feature>
<feature type="transmembrane region" description="Helical" evidence="1">
    <location>
        <begin position="148"/>
        <end position="167"/>
    </location>
</feature>
<feature type="transmembrane region" description="Helical" evidence="1">
    <location>
        <begin position="213"/>
        <end position="234"/>
    </location>
</feature>
<comment type="caution">
    <text evidence="2">The sequence shown here is derived from an EMBL/GenBank/DDBJ whole genome shotgun (WGS) entry which is preliminary data.</text>
</comment>
<name>D3AIK8_9FIRM</name>
<dbReference type="AlphaFoldDB" id="D3AIK8"/>
<evidence type="ECO:0000313" key="3">
    <source>
        <dbReference type="Proteomes" id="UP000004968"/>
    </source>
</evidence>
<reference evidence="2 3" key="1">
    <citation type="submission" date="2010-01" db="EMBL/GenBank/DDBJ databases">
        <authorList>
            <person name="Weinstock G."/>
            <person name="Sodergren E."/>
            <person name="Clifton S."/>
            <person name="Fulton L."/>
            <person name="Fulton B."/>
            <person name="Courtney L."/>
            <person name="Fronick C."/>
            <person name="Harrison M."/>
            <person name="Strong C."/>
            <person name="Farmer C."/>
            <person name="Delahaunty K."/>
            <person name="Markovic C."/>
            <person name="Hall O."/>
            <person name="Minx P."/>
            <person name="Tomlinson C."/>
            <person name="Mitreva M."/>
            <person name="Nelson J."/>
            <person name="Hou S."/>
            <person name="Wollam A."/>
            <person name="Pepin K.H."/>
            <person name="Johnson M."/>
            <person name="Bhonagiri V."/>
            <person name="Nash W.E."/>
            <person name="Warren W."/>
            <person name="Chinwalla A."/>
            <person name="Mardis E.R."/>
            <person name="Wilson R.K."/>
        </authorList>
    </citation>
    <scope>NUCLEOTIDE SEQUENCE [LARGE SCALE GENOMIC DNA]</scope>
    <source>
        <strain evidence="2 3">DSM 13479</strain>
    </source>
</reference>
<feature type="transmembrane region" description="Helical" evidence="1">
    <location>
        <begin position="288"/>
        <end position="308"/>
    </location>
</feature>
<feature type="transmembrane region" description="Helical" evidence="1">
    <location>
        <begin position="345"/>
        <end position="364"/>
    </location>
</feature>
<protein>
    <recommendedName>
        <fullName evidence="4">Glycosyltransferase RgtA/B/C/D-like domain-containing protein</fullName>
    </recommendedName>
</protein>
<feature type="transmembrane region" description="Helical" evidence="1">
    <location>
        <begin position="21"/>
        <end position="40"/>
    </location>
</feature>
<sequence length="466" mass="55294">MVLEMINYLKKSKGKETIYHCLYIGSIITLLSFAIFKVLYTTCLYADGSNYFQLILSRQKFYLHDNSRNFILLLSQWPLVFGIDIGIKNVRVLAMLFSLGYVFWEIFYFMLTIYYSYKLKEYKFMVYTIVIFTLTHIFTGFFIMLESLAAVGIFWFLLLFFIHYSQLYNRVPKWFVCFTVILSVKVYESFAFFGIVLLLTIFNKKLWKRKEKLFILGISVLLAYASFQGFRYVIWPRDPVNAKGALQSILSLDYRLIATYVLLFIIFIFSILINYAKDTKKRKTFNNCLCFLNLVCGCWFAYLMFFNTDYIATESYNSRITNLAFPLALSLVVLFIYIKKIDFSLSRLTCVLGILLISNLWFNFKSAYDYNQHLQKTYEITSMNEGIIPANKVDLSNIKKYYWPWTMMFESVNAQMVNGVYNIKCIIIHDEWYNSWEPFDTKDILSYPDLTYYNVTYLNDTLKRHD</sequence>
<dbReference type="HOGENOM" id="CLU_586329_0_0_9"/>
<feature type="transmembrane region" description="Helical" evidence="1">
    <location>
        <begin position="122"/>
        <end position="143"/>
    </location>
</feature>
<keyword evidence="1" id="KW-0472">Membrane</keyword>
<feature type="transmembrane region" description="Helical" evidence="1">
    <location>
        <begin position="254"/>
        <end position="276"/>
    </location>
</feature>
<gene>
    <name evidence="2" type="ORF">CLOSTHATH_03448</name>
</gene>
<accession>D3AIK8</accession>
<feature type="transmembrane region" description="Helical" evidence="1">
    <location>
        <begin position="320"/>
        <end position="338"/>
    </location>
</feature>
<dbReference type="Proteomes" id="UP000004968">
    <property type="component" value="Unassembled WGS sequence"/>
</dbReference>